<dbReference type="Proteomes" id="UP000002059">
    <property type="component" value="Partially assembled WGS sequence"/>
</dbReference>
<evidence type="ECO:0000313" key="1">
    <source>
        <dbReference type="EMBL" id="KGQ01343.1"/>
    </source>
</evidence>
<dbReference type="GeneID" id="26970757"/>
<evidence type="ECO:0000313" key="2">
    <source>
        <dbReference type="Proteomes" id="UP000002059"/>
    </source>
</evidence>
<protein>
    <submittedName>
        <fullName evidence="1">Uncharacterized protein</fullName>
    </submittedName>
</protein>
<gene>
    <name evidence="1" type="ORF">PAAG_11920</name>
</gene>
<proteinExistence type="predicted"/>
<dbReference type="VEuPathDB" id="FungiDB:PAAG_11920"/>
<organism evidence="1 2">
    <name type="scientific">Paracoccidioides lutzii (strain ATCC MYA-826 / Pb01)</name>
    <name type="common">Paracoccidioides brasiliensis</name>
    <dbReference type="NCBI Taxonomy" id="502779"/>
    <lineage>
        <taxon>Eukaryota</taxon>
        <taxon>Fungi</taxon>
        <taxon>Dikarya</taxon>
        <taxon>Ascomycota</taxon>
        <taxon>Pezizomycotina</taxon>
        <taxon>Eurotiomycetes</taxon>
        <taxon>Eurotiomycetidae</taxon>
        <taxon>Onygenales</taxon>
        <taxon>Ajellomycetaceae</taxon>
        <taxon>Paracoccidioides</taxon>
    </lineage>
</organism>
<keyword evidence="2" id="KW-1185">Reference proteome</keyword>
<accession>A0A0A2V1G4</accession>
<sequence>MKTGMRRRGGEVTFRECEHDANKATNPLLSEIGTVDTLSLENLEKAIIRPIHSFQARQVNDLDSGISLARFDRS</sequence>
<dbReference type="AlphaFoldDB" id="A0A0A2V1G4"/>
<dbReference type="EMBL" id="KN294003">
    <property type="protein sequence ID" value="KGQ01343.1"/>
    <property type="molecule type" value="Genomic_DNA"/>
</dbReference>
<dbReference type="HOGENOM" id="CLU_2688451_0_0_1"/>
<dbReference type="KEGG" id="pbl:PAAG_11920"/>
<name>A0A0A2V1G4_PARBA</name>
<dbReference type="RefSeq" id="XP_015702875.1">
    <property type="nucleotide sequence ID" value="XM_015847485.1"/>
</dbReference>
<reference evidence="1 2" key="1">
    <citation type="journal article" date="2011" name="PLoS Genet.">
        <title>Comparative genomic analysis of human fungal pathogens causing paracoccidioidomycosis.</title>
        <authorList>
            <person name="Desjardins C.A."/>
            <person name="Champion M.D."/>
            <person name="Holder J.W."/>
            <person name="Muszewska A."/>
            <person name="Goldberg J."/>
            <person name="Bailao A.M."/>
            <person name="Brigido M.M."/>
            <person name="Ferreira M.E."/>
            <person name="Garcia A.M."/>
            <person name="Grynberg M."/>
            <person name="Gujja S."/>
            <person name="Heiman D.I."/>
            <person name="Henn M.R."/>
            <person name="Kodira C.D."/>
            <person name="Leon-Narvaez H."/>
            <person name="Longo L.V."/>
            <person name="Ma L.J."/>
            <person name="Malavazi I."/>
            <person name="Matsuo A.L."/>
            <person name="Morais F.V."/>
            <person name="Pereira M."/>
            <person name="Rodriguez-Brito S."/>
            <person name="Sakthikumar S."/>
            <person name="Salem-Izacc S.M."/>
            <person name="Sykes S.M."/>
            <person name="Teixeira M.M."/>
            <person name="Vallejo M.C."/>
            <person name="Walter M.E."/>
            <person name="Yandava C."/>
            <person name="Young S."/>
            <person name="Zeng Q."/>
            <person name="Zucker J."/>
            <person name="Felipe M.S."/>
            <person name="Goldman G.H."/>
            <person name="Haas B.J."/>
            <person name="McEwen J.G."/>
            <person name="Nino-Vega G."/>
            <person name="Puccia R."/>
            <person name="San-Blas G."/>
            <person name="Soares C.M."/>
            <person name="Birren B.W."/>
            <person name="Cuomo C.A."/>
        </authorList>
    </citation>
    <scope>NUCLEOTIDE SEQUENCE [LARGE SCALE GENOMIC DNA]</scope>
    <source>
        <strain evidence="2">ATCC MYA-826 / Pb01</strain>
    </source>
</reference>